<organism evidence="2 3">
    <name type="scientific">Heterodera trifolii</name>
    <dbReference type="NCBI Taxonomy" id="157864"/>
    <lineage>
        <taxon>Eukaryota</taxon>
        <taxon>Metazoa</taxon>
        <taxon>Ecdysozoa</taxon>
        <taxon>Nematoda</taxon>
        <taxon>Chromadorea</taxon>
        <taxon>Rhabditida</taxon>
        <taxon>Tylenchina</taxon>
        <taxon>Tylenchomorpha</taxon>
        <taxon>Tylenchoidea</taxon>
        <taxon>Heteroderidae</taxon>
        <taxon>Heteroderinae</taxon>
        <taxon>Heterodera</taxon>
    </lineage>
</organism>
<feature type="compositionally biased region" description="Acidic residues" evidence="1">
    <location>
        <begin position="33"/>
        <end position="44"/>
    </location>
</feature>
<evidence type="ECO:0000313" key="3">
    <source>
        <dbReference type="Proteomes" id="UP001620626"/>
    </source>
</evidence>
<feature type="region of interest" description="Disordered" evidence="1">
    <location>
        <begin position="1"/>
        <end position="299"/>
    </location>
</feature>
<sequence>MSRHESFIPKNPRKSRNQLSPTPPTVLVSISSDESDNESAEEQPEQQSKKQQTVVGIQQRPYNPKLHEFERSNVRVLNSIEQRRASEQQKVVQFPETATESQREREIRELKQRILLLESENAKEEQKAEEKAKKDAEEKEEKAKKDAEEKEEKAKKDAEEKEEKAKKDAEEKEEKAKKDAEEKEEKAKKDAEEKAKEGKEGGDSELSLGEDDIEREEAERKIEEIREKLRKKERKDALKAKNDLSKTSEKEKGPSVVKGILRRKMTEEEKEEKTKREEAQGAAKKDQEEVGKNANQKGPLIGAEAKKSILETINQPYVHGRVIGQVIDPRAEVEEPWDMTKALANREKEDEIRVKRKDEREEGWKNLVGGERREMGCENWRERERNQGNVGERWRERPRVVDAFARNTIWSAENDVTKNPGIPPEGFRGRQPTSWNRFRKRRYMSPIRNNTEQCCVGTQTPTWPTAESPVEQLRSVRLMLDGAIAGLVQRNESKEGEGTEKGEEIGKNTKQ</sequence>
<dbReference type="EMBL" id="JBICBT010001371">
    <property type="protein sequence ID" value="KAL3070965.1"/>
    <property type="molecule type" value="Genomic_DNA"/>
</dbReference>
<evidence type="ECO:0000313" key="2">
    <source>
        <dbReference type="EMBL" id="KAL3070965.1"/>
    </source>
</evidence>
<feature type="compositionally biased region" description="Basic and acidic residues" evidence="1">
    <location>
        <begin position="120"/>
        <end position="202"/>
    </location>
</feature>
<feature type="compositionally biased region" description="Basic and acidic residues" evidence="1">
    <location>
        <begin position="217"/>
        <end position="227"/>
    </location>
</feature>
<feature type="compositionally biased region" description="Basic and acidic residues" evidence="1">
    <location>
        <begin position="101"/>
        <end position="112"/>
    </location>
</feature>
<protein>
    <submittedName>
        <fullName evidence="2">Uncharacterized protein</fullName>
    </submittedName>
</protein>
<accession>A0ABD2I1D7</accession>
<comment type="caution">
    <text evidence="2">The sequence shown here is derived from an EMBL/GenBank/DDBJ whole genome shotgun (WGS) entry which is preliminary data.</text>
</comment>
<evidence type="ECO:0000256" key="1">
    <source>
        <dbReference type="SAM" id="MobiDB-lite"/>
    </source>
</evidence>
<feature type="region of interest" description="Disordered" evidence="1">
    <location>
        <begin position="488"/>
        <end position="511"/>
    </location>
</feature>
<proteinExistence type="predicted"/>
<name>A0ABD2I1D7_9BILA</name>
<feature type="compositionally biased region" description="Basic and acidic residues" evidence="1">
    <location>
        <begin position="234"/>
        <end position="253"/>
    </location>
</feature>
<feature type="compositionally biased region" description="Basic and acidic residues" evidence="1">
    <location>
        <begin position="264"/>
        <end position="291"/>
    </location>
</feature>
<feature type="compositionally biased region" description="Polar residues" evidence="1">
    <location>
        <begin position="88"/>
        <end position="100"/>
    </location>
</feature>
<dbReference type="AlphaFoldDB" id="A0ABD2I1D7"/>
<keyword evidence="3" id="KW-1185">Reference proteome</keyword>
<reference evidence="2 3" key="1">
    <citation type="submission" date="2024-10" db="EMBL/GenBank/DDBJ databases">
        <authorList>
            <person name="Kim D."/>
        </authorList>
    </citation>
    <scope>NUCLEOTIDE SEQUENCE [LARGE SCALE GENOMIC DNA]</scope>
    <source>
        <strain evidence="2">BH-2024</strain>
    </source>
</reference>
<feature type="compositionally biased region" description="Basic and acidic residues" evidence="1">
    <location>
        <begin position="491"/>
        <end position="511"/>
    </location>
</feature>
<dbReference type="Proteomes" id="UP001620626">
    <property type="component" value="Unassembled WGS sequence"/>
</dbReference>
<gene>
    <name evidence="2" type="ORF">niasHT_040121</name>
</gene>